<evidence type="ECO:0000256" key="1">
    <source>
        <dbReference type="ARBA" id="ARBA00038115"/>
    </source>
</evidence>
<dbReference type="InterPro" id="IPR050261">
    <property type="entry name" value="FrsA_esterase"/>
</dbReference>
<organism evidence="3 4">
    <name type="scientific">Streptomyces malaysiensis</name>
    <dbReference type="NCBI Taxonomy" id="92644"/>
    <lineage>
        <taxon>Bacteria</taxon>
        <taxon>Bacillati</taxon>
        <taxon>Actinomycetota</taxon>
        <taxon>Actinomycetes</taxon>
        <taxon>Kitasatosporales</taxon>
        <taxon>Streptomycetaceae</taxon>
        <taxon>Streptomyces</taxon>
        <taxon>Streptomyces violaceusniger group</taxon>
    </lineage>
</organism>
<evidence type="ECO:0000313" key="3">
    <source>
        <dbReference type="EMBL" id="NIY67682.1"/>
    </source>
</evidence>
<dbReference type="SUPFAM" id="SSF53474">
    <property type="entry name" value="alpha/beta-Hydrolases"/>
    <property type="match status" value="1"/>
</dbReference>
<dbReference type="PANTHER" id="PTHR22946">
    <property type="entry name" value="DIENELACTONE HYDROLASE DOMAIN-CONTAINING PROTEIN-RELATED"/>
    <property type="match status" value="1"/>
</dbReference>
<keyword evidence="3" id="KW-0378">Hydrolase</keyword>
<dbReference type="AlphaFoldDB" id="A0A7X5X6X7"/>
<dbReference type="GO" id="GO:0004177">
    <property type="term" value="F:aminopeptidase activity"/>
    <property type="evidence" value="ECO:0007669"/>
    <property type="project" value="UniProtKB-KW"/>
</dbReference>
<dbReference type="RefSeq" id="WP_167502907.1">
    <property type="nucleotide sequence ID" value="NZ_JAALLH010000001.1"/>
</dbReference>
<dbReference type="Gene3D" id="1.20.1440.110">
    <property type="entry name" value="acylaminoacyl peptidase"/>
    <property type="match status" value="1"/>
</dbReference>
<keyword evidence="3" id="KW-0645">Protease</keyword>
<sequence length="406" mass="44507">MKFLFDDESFSFEALRAAGFANYGGADLGEVIATARNIAEGDEEGWHRAWKATAERVEAIGRRSLADGHRVSAREALLRASNYYRTAEFFLRENPATDQEVTLLSSRSRDTFAAAAGLFDTPVEAVAIPYENTTLPGYLFLVDDSGTPRPTVVYTSGYDSTLEESYFAIAAAALRRGYNVLAFDGPGQGAALREQRLVFRPDWEAVTVPVIDYALGRPEIADDKIALFGYSLGGYLVARGAAFDHRIAALILDDGVHDFHAAFERMLPPALYRWIEEERDDVANPVMAMLATASTQVRWALRNGVWAMGAASFADLVRMSRRYTLAGSADRITAPTLIMDAENDQFFKGQAAEVEKALTNAPTRLVTLTEAEGAGEHCHMGAMGRAHQVMFDWLDSTLPTGLPRVA</sequence>
<proteinExistence type="inferred from homology"/>
<dbReference type="PANTHER" id="PTHR22946:SF12">
    <property type="entry name" value="CONIDIAL PIGMENT BIOSYNTHESIS PROTEIN AYG1 (AFU_ORTHOLOGUE AFUA_2G17550)"/>
    <property type="match status" value="1"/>
</dbReference>
<dbReference type="Pfam" id="PF12697">
    <property type="entry name" value="Abhydrolase_6"/>
    <property type="match status" value="1"/>
</dbReference>
<comment type="similarity">
    <text evidence="1">Belongs to the AB hydrolase superfamily. FUS2 hydrolase family.</text>
</comment>
<reference evidence="3 4" key="1">
    <citation type="submission" date="2020-02" db="EMBL/GenBank/DDBJ databases">
        <title>Streptomyces malaysiensis DSM14702 (JHCC583434, PFL_A843) Genome sequencing and assembly.</title>
        <authorList>
            <person name="Samborskyy M."/>
        </authorList>
    </citation>
    <scope>NUCLEOTIDE SEQUENCE [LARGE SCALE GENOMIC DNA]</scope>
    <source>
        <strain evidence="3 4">DSM 14702</strain>
    </source>
</reference>
<dbReference type="Gene3D" id="3.40.50.1820">
    <property type="entry name" value="alpha/beta hydrolase"/>
    <property type="match status" value="1"/>
</dbReference>
<dbReference type="EMBL" id="JAALLH010000001">
    <property type="protein sequence ID" value="NIY67682.1"/>
    <property type="molecule type" value="Genomic_DNA"/>
</dbReference>
<evidence type="ECO:0000313" key="4">
    <source>
        <dbReference type="Proteomes" id="UP000536624"/>
    </source>
</evidence>
<gene>
    <name evidence="3" type="ORF">SMALB_5746</name>
</gene>
<dbReference type="Proteomes" id="UP000536624">
    <property type="component" value="Unassembled WGS sequence"/>
</dbReference>
<accession>A0A7X5X6X7</accession>
<dbReference type="InterPro" id="IPR029058">
    <property type="entry name" value="AB_hydrolase_fold"/>
</dbReference>
<feature type="domain" description="AB hydrolase-1" evidence="2">
    <location>
        <begin position="169"/>
        <end position="381"/>
    </location>
</feature>
<protein>
    <submittedName>
        <fullName evidence="3">Dipeptidyl aminopeptidase/acylaminoacyl peptidase</fullName>
    </submittedName>
</protein>
<evidence type="ECO:0000259" key="2">
    <source>
        <dbReference type="Pfam" id="PF12697"/>
    </source>
</evidence>
<dbReference type="InterPro" id="IPR000073">
    <property type="entry name" value="AB_hydrolase_1"/>
</dbReference>
<comment type="caution">
    <text evidence="3">The sequence shown here is derived from an EMBL/GenBank/DDBJ whole genome shotgun (WGS) entry which is preliminary data.</text>
</comment>
<name>A0A7X5X6X7_STRMQ</name>
<keyword evidence="3" id="KW-0031">Aminopeptidase</keyword>